<name>A0AA39N876_9AGAR</name>
<accession>A0AA39N876</accession>
<feature type="region of interest" description="Disordered" evidence="1">
    <location>
        <begin position="187"/>
        <end position="217"/>
    </location>
</feature>
<sequence length="217" mass="23827">MPPLPALTNFIRSGPYFIALKMSRSTIGFHCEQVALYIKHANHLAKGEIPSGWIEPVGYKIFTAAWNKEDAVPSGFPVRQGSTMEMLTDICITMEEIFPPLPIKCKAGLQGSREGTPPVPGGHVLTQDEYTTATRAVWEEASASHRQKDHIAEGKHVHMENRDKRSHWDINNVLSLHVPKPTFSLAPDKHLDTSNAIPEDALPGSGAMDTDGPGEKT</sequence>
<organism evidence="2 3">
    <name type="scientific">Armillaria novae-zelandiae</name>
    <dbReference type="NCBI Taxonomy" id="153914"/>
    <lineage>
        <taxon>Eukaryota</taxon>
        <taxon>Fungi</taxon>
        <taxon>Dikarya</taxon>
        <taxon>Basidiomycota</taxon>
        <taxon>Agaricomycotina</taxon>
        <taxon>Agaricomycetes</taxon>
        <taxon>Agaricomycetidae</taxon>
        <taxon>Agaricales</taxon>
        <taxon>Marasmiineae</taxon>
        <taxon>Physalacriaceae</taxon>
        <taxon>Armillaria</taxon>
    </lineage>
</organism>
<comment type="caution">
    <text evidence="2">The sequence shown here is derived from an EMBL/GenBank/DDBJ whole genome shotgun (WGS) entry which is preliminary data.</text>
</comment>
<dbReference type="AlphaFoldDB" id="A0AA39N876"/>
<evidence type="ECO:0000256" key="1">
    <source>
        <dbReference type="SAM" id="MobiDB-lite"/>
    </source>
</evidence>
<proteinExistence type="predicted"/>
<dbReference type="Proteomes" id="UP001175227">
    <property type="component" value="Unassembled WGS sequence"/>
</dbReference>
<evidence type="ECO:0000313" key="2">
    <source>
        <dbReference type="EMBL" id="KAK0460832.1"/>
    </source>
</evidence>
<gene>
    <name evidence="2" type="ORF">IW261DRAFT_1428708</name>
</gene>
<dbReference type="EMBL" id="JAUEPR010000161">
    <property type="protein sequence ID" value="KAK0460832.1"/>
    <property type="molecule type" value="Genomic_DNA"/>
</dbReference>
<evidence type="ECO:0000313" key="3">
    <source>
        <dbReference type="Proteomes" id="UP001175227"/>
    </source>
</evidence>
<keyword evidence="3" id="KW-1185">Reference proteome</keyword>
<protein>
    <submittedName>
        <fullName evidence="2">Uncharacterized protein</fullName>
    </submittedName>
</protein>
<reference evidence="2" key="1">
    <citation type="submission" date="2023-06" db="EMBL/GenBank/DDBJ databases">
        <authorList>
            <consortium name="Lawrence Berkeley National Laboratory"/>
            <person name="Ahrendt S."/>
            <person name="Sahu N."/>
            <person name="Indic B."/>
            <person name="Wong-Bajracharya J."/>
            <person name="Merenyi Z."/>
            <person name="Ke H.-M."/>
            <person name="Monk M."/>
            <person name="Kocsube S."/>
            <person name="Drula E."/>
            <person name="Lipzen A."/>
            <person name="Balint B."/>
            <person name="Henrissat B."/>
            <person name="Andreopoulos B."/>
            <person name="Martin F.M."/>
            <person name="Harder C.B."/>
            <person name="Rigling D."/>
            <person name="Ford K.L."/>
            <person name="Foster G.D."/>
            <person name="Pangilinan J."/>
            <person name="Papanicolaou A."/>
            <person name="Barry K."/>
            <person name="LaButti K."/>
            <person name="Viragh M."/>
            <person name="Koriabine M."/>
            <person name="Yan M."/>
            <person name="Riley R."/>
            <person name="Champramary S."/>
            <person name="Plett K.L."/>
            <person name="Tsai I.J."/>
            <person name="Slot J."/>
            <person name="Sipos G."/>
            <person name="Plett J."/>
            <person name="Nagy L.G."/>
            <person name="Grigoriev I.V."/>
        </authorList>
    </citation>
    <scope>NUCLEOTIDE SEQUENCE</scope>
    <source>
        <strain evidence="2">ICMP 16352</strain>
    </source>
</reference>